<dbReference type="InterPro" id="IPR050191">
    <property type="entry name" value="ATP-dep_DNA_ligase"/>
</dbReference>
<dbReference type="PANTHER" id="PTHR45674">
    <property type="entry name" value="DNA LIGASE 1/3 FAMILY MEMBER"/>
    <property type="match status" value="1"/>
</dbReference>
<keyword evidence="9" id="KW-1185">Reference proteome</keyword>
<dbReference type="InterPro" id="IPR012309">
    <property type="entry name" value="DNA_ligase_ATP-dep_C"/>
</dbReference>
<reference evidence="8" key="1">
    <citation type="submission" date="2022-06" db="EMBL/GenBank/DDBJ databases">
        <title>Sphingomonas sp. nov. isolated from rhizosphere soil of tomato.</title>
        <authorList>
            <person name="Dong H."/>
            <person name="Gao R."/>
        </authorList>
    </citation>
    <scope>NUCLEOTIDE SEQUENCE</scope>
    <source>
        <strain evidence="8">MMSM24</strain>
    </source>
</reference>
<dbReference type="Proteomes" id="UP001165565">
    <property type="component" value="Unassembled WGS sequence"/>
</dbReference>
<sequence>MEARIAATLPAGLEWQYEPKWDGFRCLAYIAPGSVSLYSKTGKDLARFFPETVAMLARLFAEPCVLDGELVITRDGRSAFEALQARLHPAASRIERLSRETPARYALFDCLQSGTERLVDAPLDARRAALVRLLGGVDDPGLFLSDATFDRGRAADWLAHSGAATDGVIAKRRGDSYHPGERSMIKVKRRRTADCVVGGFRYASNALIVGSLLLGLYDEDGRLDHVGFTSGLSDEERAALTPRLEKMIEPPGFTGRAPGGPSRWSTDRSAEWQPLRAELVVEVEFDQVTGQRFRHGTRFLRWRPDKTPGQCTMEQLCG</sequence>
<feature type="domain" description="ATP-dependent DNA ligase family profile" evidence="6">
    <location>
        <begin position="14"/>
        <end position="188"/>
    </location>
</feature>
<dbReference type="SUPFAM" id="SSF56091">
    <property type="entry name" value="DNA ligase/mRNA capping enzyme, catalytic domain"/>
    <property type="match status" value="1"/>
</dbReference>
<dbReference type="InterPro" id="IPR012310">
    <property type="entry name" value="DNA_ligase_ATP-dep_cent"/>
</dbReference>
<protein>
    <recommendedName>
        <fullName evidence="2">DNA ligase (ATP)</fullName>
        <ecNumber evidence="2">6.5.1.1</ecNumber>
    </recommendedName>
</protein>
<comment type="catalytic activity">
    <reaction evidence="4">
        <text>ATP + (deoxyribonucleotide)n-3'-hydroxyl + 5'-phospho-(deoxyribonucleotide)m = (deoxyribonucleotide)n+m + AMP + diphosphate.</text>
        <dbReference type="EC" id="6.5.1.1"/>
    </reaction>
</comment>
<dbReference type="EC" id="6.5.1.1" evidence="2"/>
<evidence type="ECO:0000259" key="6">
    <source>
        <dbReference type="Pfam" id="PF01068"/>
    </source>
</evidence>
<dbReference type="PANTHER" id="PTHR45674:SF4">
    <property type="entry name" value="DNA LIGASE 1"/>
    <property type="match status" value="1"/>
</dbReference>
<dbReference type="GO" id="GO:0006310">
    <property type="term" value="P:DNA recombination"/>
    <property type="evidence" value="ECO:0007669"/>
    <property type="project" value="InterPro"/>
</dbReference>
<dbReference type="InterPro" id="IPR044119">
    <property type="entry name" value="Adenylation_LigC-like"/>
</dbReference>
<dbReference type="InterPro" id="IPR044117">
    <property type="entry name" value="OBF_LigC-like"/>
</dbReference>
<comment type="caution">
    <text evidence="8">The sequence shown here is derived from an EMBL/GenBank/DDBJ whole genome shotgun (WGS) entry which is preliminary data.</text>
</comment>
<dbReference type="GO" id="GO:0006281">
    <property type="term" value="P:DNA repair"/>
    <property type="evidence" value="ECO:0007669"/>
    <property type="project" value="InterPro"/>
</dbReference>
<dbReference type="GO" id="GO:0003910">
    <property type="term" value="F:DNA ligase (ATP) activity"/>
    <property type="evidence" value="ECO:0007669"/>
    <property type="project" value="UniProtKB-EC"/>
</dbReference>
<comment type="similarity">
    <text evidence="1">Belongs to the ATP-dependent DNA ligase family.</text>
</comment>
<name>A0AA41Z3Y3_9SPHN</name>
<dbReference type="SUPFAM" id="SSF50249">
    <property type="entry name" value="Nucleic acid-binding proteins"/>
    <property type="match status" value="1"/>
</dbReference>
<evidence type="ECO:0000313" key="8">
    <source>
        <dbReference type="EMBL" id="MCW6533602.1"/>
    </source>
</evidence>
<dbReference type="Pfam" id="PF01068">
    <property type="entry name" value="DNA_ligase_A_M"/>
    <property type="match status" value="1"/>
</dbReference>
<dbReference type="Pfam" id="PF04679">
    <property type="entry name" value="DNA_ligase_A_C"/>
    <property type="match status" value="1"/>
</dbReference>
<evidence type="ECO:0000256" key="1">
    <source>
        <dbReference type="ARBA" id="ARBA00007572"/>
    </source>
</evidence>
<organism evidence="8 9">
    <name type="scientific">Sphingomonas lycopersici</name>
    <dbReference type="NCBI Taxonomy" id="2951807"/>
    <lineage>
        <taxon>Bacteria</taxon>
        <taxon>Pseudomonadati</taxon>
        <taxon>Pseudomonadota</taxon>
        <taxon>Alphaproteobacteria</taxon>
        <taxon>Sphingomonadales</taxon>
        <taxon>Sphingomonadaceae</taxon>
        <taxon>Sphingomonas</taxon>
    </lineage>
</organism>
<dbReference type="NCBIfam" id="NF006078">
    <property type="entry name" value="PRK08224.1"/>
    <property type="match status" value="1"/>
</dbReference>
<evidence type="ECO:0000256" key="2">
    <source>
        <dbReference type="ARBA" id="ARBA00012727"/>
    </source>
</evidence>
<accession>A0AA41Z3Y3</accession>
<dbReference type="GO" id="GO:0005524">
    <property type="term" value="F:ATP binding"/>
    <property type="evidence" value="ECO:0007669"/>
    <property type="project" value="InterPro"/>
</dbReference>
<feature type="region of interest" description="Disordered" evidence="5">
    <location>
        <begin position="248"/>
        <end position="267"/>
    </location>
</feature>
<dbReference type="EMBL" id="JANFAV010000001">
    <property type="protein sequence ID" value="MCW6533602.1"/>
    <property type="molecule type" value="Genomic_DNA"/>
</dbReference>
<gene>
    <name evidence="8" type="ORF">NEE01_02250</name>
</gene>
<dbReference type="AlphaFoldDB" id="A0AA41Z3Y3"/>
<evidence type="ECO:0000256" key="5">
    <source>
        <dbReference type="SAM" id="MobiDB-lite"/>
    </source>
</evidence>
<dbReference type="Gene3D" id="3.30.470.30">
    <property type="entry name" value="DNA ligase/mRNA capping enzyme"/>
    <property type="match status" value="1"/>
</dbReference>
<dbReference type="Gene3D" id="3.30.1490.70">
    <property type="match status" value="1"/>
</dbReference>
<dbReference type="Gene3D" id="2.40.50.140">
    <property type="entry name" value="Nucleic acid-binding proteins"/>
    <property type="match status" value="1"/>
</dbReference>
<dbReference type="CDD" id="cd07970">
    <property type="entry name" value="OBF_DNA_ligase_LigC"/>
    <property type="match status" value="1"/>
</dbReference>
<keyword evidence="3 8" id="KW-0436">Ligase</keyword>
<evidence type="ECO:0000259" key="7">
    <source>
        <dbReference type="Pfam" id="PF04679"/>
    </source>
</evidence>
<evidence type="ECO:0000313" key="9">
    <source>
        <dbReference type="Proteomes" id="UP001165565"/>
    </source>
</evidence>
<dbReference type="InterPro" id="IPR012340">
    <property type="entry name" value="NA-bd_OB-fold"/>
</dbReference>
<evidence type="ECO:0000256" key="4">
    <source>
        <dbReference type="ARBA" id="ARBA00034003"/>
    </source>
</evidence>
<dbReference type="CDD" id="cd07905">
    <property type="entry name" value="Adenylation_DNA_ligase_LigC"/>
    <property type="match status" value="1"/>
</dbReference>
<evidence type="ECO:0000256" key="3">
    <source>
        <dbReference type="ARBA" id="ARBA00022598"/>
    </source>
</evidence>
<proteinExistence type="inferred from homology"/>
<feature type="domain" description="DNA ligase ATP-dependent C-terminal" evidence="7">
    <location>
        <begin position="209"/>
        <end position="306"/>
    </location>
</feature>